<evidence type="ECO:0000256" key="1">
    <source>
        <dbReference type="ARBA" id="ARBA00001436"/>
    </source>
</evidence>
<evidence type="ECO:0000256" key="7">
    <source>
        <dbReference type="ARBA" id="ARBA00022741"/>
    </source>
</evidence>
<keyword evidence="7" id="KW-0547">Nucleotide-binding</keyword>
<dbReference type="GO" id="GO:0004672">
    <property type="term" value="F:protein kinase activity"/>
    <property type="evidence" value="ECO:0007669"/>
    <property type="project" value="InterPro"/>
</dbReference>
<dbReference type="Pfam" id="PF07714">
    <property type="entry name" value="PK_Tyr_Ser-Thr"/>
    <property type="match status" value="1"/>
</dbReference>
<keyword evidence="10 19" id="KW-0472">Membrane</keyword>
<evidence type="ECO:0000256" key="19">
    <source>
        <dbReference type="SAM" id="Phobius"/>
    </source>
</evidence>
<feature type="coiled-coil region" evidence="17">
    <location>
        <begin position="665"/>
        <end position="696"/>
    </location>
</feature>
<comment type="similarity">
    <text evidence="15">Belongs to the adenylyl cyclase class-4/guanylyl cyclase family.</text>
</comment>
<dbReference type="GO" id="GO:0005525">
    <property type="term" value="F:GTP binding"/>
    <property type="evidence" value="ECO:0007669"/>
    <property type="project" value="UniProtKB-KW"/>
</dbReference>
<evidence type="ECO:0000259" key="20">
    <source>
        <dbReference type="PROSITE" id="PS50011"/>
    </source>
</evidence>
<evidence type="ECO:0000313" key="22">
    <source>
        <dbReference type="EMBL" id="OWA53544.1"/>
    </source>
</evidence>
<evidence type="ECO:0000256" key="11">
    <source>
        <dbReference type="ARBA" id="ARBA00023170"/>
    </source>
</evidence>
<feature type="compositionally biased region" description="Polar residues" evidence="18">
    <location>
        <begin position="918"/>
        <end position="937"/>
    </location>
</feature>
<evidence type="ECO:0000256" key="15">
    <source>
        <dbReference type="RuleBase" id="RU000405"/>
    </source>
</evidence>
<dbReference type="InterPro" id="IPR001245">
    <property type="entry name" value="Ser-Thr/Tyr_kinase_cat_dom"/>
</dbReference>
<dbReference type="SMART" id="SM00044">
    <property type="entry name" value="CYCc"/>
    <property type="match status" value="1"/>
</dbReference>
<dbReference type="PANTHER" id="PTHR11920:SF494">
    <property type="entry name" value="ATRIAL NATRIURETIC PEPTIDE RECEPTOR 2"/>
    <property type="match status" value="1"/>
</dbReference>
<dbReference type="Gene3D" id="1.10.510.10">
    <property type="entry name" value="Transferase(Phosphotransferase) domain 1"/>
    <property type="match status" value="1"/>
</dbReference>
<evidence type="ECO:0000256" key="14">
    <source>
        <dbReference type="ARBA" id="ARBA00023293"/>
    </source>
</evidence>
<comment type="caution">
    <text evidence="22">The sequence shown here is derived from an EMBL/GenBank/DDBJ whole genome shotgun (WGS) entry which is preliminary data.</text>
</comment>
<protein>
    <recommendedName>
        <fullName evidence="3 16">Guanylate cyclase</fullName>
        <ecNumber evidence="3 16">4.6.1.2</ecNumber>
    </recommendedName>
</protein>
<dbReference type="CDD" id="cd06352">
    <property type="entry name" value="PBP1_NPR_GC-like"/>
    <property type="match status" value="1"/>
</dbReference>
<keyword evidence="23" id="KW-1185">Reference proteome</keyword>
<evidence type="ECO:0000256" key="2">
    <source>
        <dbReference type="ARBA" id="ARBA00004251"/>
    </source>
</evidence>
<evidence type="ECO:0000256" key="13">
    <source>
        <dbReference type="ARBA" id="ARBA00023239"/>
    </source>
</evidence>
<evidence type="ECO:0000256" key="12">
    <source>
        <dbReference type="ARBA" id="ARBA00023180"/>
    </source>
</evidence>
<evidence type="ECO:0000256" key="5">
    <source>
        <dbReference type="ARBA" id="ARBA00022692"/>
    </source>
</evidence>
<evidence type="ECO:0000256" key="6">
    <source>
        <dbReference type="ARBA" id="ARBA00022729"/>
    </source>
</evidence>
<dbReference type="Proteomes" id="UP000192578">
    <property type="component" value="Unassembled WGS sequence"/>
</dbReference>
<dbReference type="PRINTS" id="PR00255">
    <property type="entry name" value="NATPEPTIDER"/>
</dbReference>
<dbReference type="PROSITE" id="PS00452">
    <property type="entry name" value="GUANYLATE_CYCLASE_1"/>
    <property type="match status" value="1"/>
</dbReference>
<keyword evidence="13 15" id="KW-0456">Lyase</keyword>
<dbReference type="InterPro" id="IPR018297">
    <property type="entry name" value="A/G_cyclase_CS"/>
</dbReference>
<dbReference type="CDD" id="cd07302">
    <property type="entry name" value="CHD"/>
    <property type="match status" value="1"/>
</dbReference>
<dbReference type="SUPFAM" id="SSF55073">
    <property type="entry name" value="Nucleotide cyclase"/>
    <property type="match status" value="1"/>
</dbReference>
<dbReference type="AlphaFoldDB" id="A0A9X6NPM3"/>
<dbReference type="InterPro" id="IPR011009">
    <property type="entry name" value="Kinase-like_dom_sf"/>
</dbReference>
<evidence type="ECO:0000256" key="10">
    <source>
        <dbReference type="ARBA" id="ARBA00023136"/>
    </source>
</evidence>
<comment type="subcellular location">
    <subcellularLocation>
        <location evidence="2">Cell membrane</location>
        <topology evidence="2">Single-pass type I membrane protein</topology>
    </subcellularLocation>
</comment>
<evidence type="ECO:0000256" key="18">
    <source>
        <dbReference type="SAM" id="MobiDB-lite"/>
    </source>
</evidence>
<organism evidence="22 23">
    <name type="scientific">Hypsibius exemplaris</name>
    <name type="common">Freshwater tardigrade</name>
    <dbReference type="NCBI Taxonomy" id="2072580"/>
    <lineage>
        <taxon>Eukaryota</taxon>
        <taxon>Metazoa</taxon>
        <taxon>Ecdysozoa</taxon>
        <taxon>Tardigrada</taxon>
        <taxon>Eutardigrada</taxon>
        <taxon>Parachela</taxon>
        <taxon>Hypsibioidea</taxon>
        <taxon>Hypsibiidae</taxon>
        <taxon>Hypsibius</taxon>
    </lineage>
</organism>
<evidence type="ECO:0000256" key="8">
    <source>
        <dbReference type="ARBA" id="ARBA00022989"/>
    </source>
</evidence>
<dbReference type="InterPro" id="IPR029787">
    <property type="entry name" value="Nucleotide_cyclase"/>
</dbReference>
<dbReference type="InterPro" id="IPR050401">
    <property type="entry name" value="Cyclic_nucleotide_synthase"/>
</dbReference>
<accession>A0A9X6NPM3</accession>
<feature type="region of interest" description="Disordered" evidence="18">
    <location>
        <begin position="917"/>
        <end position="940"/>
    </location>
</feature>
<sequence>MRNRKWTPYDYPFKSTDPFGLHNVDAMLQDATLQARVIVLLMNAAKIRQVMVQAKRAGMCNGDYVFVAVDILKTDLLDPTASSCQMNDIYDQEVPLAYRALLVLALRHDKNDPVFKSFEKQVRKRANNLVGGLPLDVNYYSHTFHDAVLIYAAVMNETLSEGIPITKDNIDYIQKKFNSRAFNVTGSVGVIYMDDSGDRTEDYQVFQMTPNLKENAEIPQQFMVIGEYYGYKGFYEVVRPIRWLSPDNTPVINRPKCGFDGNDILCIAAARNVLGSALGGVFLFIVVTAMGTFGVYRYMHWRTELNNLDWLAAWTEILIHQRSNSVRSLSSNNNSYHAPNVDGSVIQLQPGHNAGFMGSMKERTMKSMSSVQKSGMTGNSIMKTSITTATFRNQVTIVHPCEGVHIELNSQVRWEVRVVKAMTCESLLKFVAACIEPDHVMVLAEYCSRGTLQDVLQNDAVNLDWVFRLSFINDIVSALMYIQSSVLGFHGRMSSKTCYIDKRFVLKIGEYGLPSFYYKPLSLTTENDINDLLWTAPEFLRNRNSPTSERPEKRQANKTVGSPEGDAFSFAIILQEIILRESPYFANGVSTEGTTLQDRSFGRVEKVERPPFRPIVQDAFANQEIMFCMRSCWQETPAERLKFAQVRSILRQLSKTNSYEKSNIIDTLIERMEQYAQNLESSVDEKTEALTEEKKKTDQFYQILPKPIAEQLKRGEPVLPELYDSVTIYFGDIVEFTTLSASSSPTEIVTLMNDLYSQFDQIIVKYDAYKVETIGDCYVIVSGLPRRNGQKHAGEIARMALQLRSSILTFKVQHMPTKQLQLRIGLNSGPCVAGVVGFATPRYCLFGDTVNVASRMESTGEPMKIQLTQTTESILRYLGSFHMEIRGDVDIKGKGRMNTFWLIGESNLGPGDAKISPISETPETVDSTAPSSRSRLSVKNCCPDTVVGNRRSDEVRTVDSRRTRSIVPLRV</sequence>
<keyword evidence="8 19" id="KW-1133">Transmembrane helix</keyword>
<dbReference type="Pfam" id="PF01094">
    <property type="entry name" value="ANF_receptor"/>
    <property type="match status" value="1"/>
</dbReference>
<evidence type="ECO:0000256" key="17">
    <source>
        <dbReference type="SAM" id="Coils"/>
    </source>
</evidence>
<comment type="catalytic activity">
    <reaction evidence="1 16">
        <text>GTP = 3',5'-cyclic GMP + diphosphate</text>
        <dbReference type="Rhea" id="RHEA:13665"/>
        <dbReference type="ChEBI" id="CHEBI:33019"/>
        <dbReference type="ChEBI" id="CHEBI:37565"/>
        <dbReference type="ChEBI" id="CHEBI:57746"/>
        <dbReference type="EC" id="4.6.1.2"/>
    </reaction>
</comment>
<dbReference type="SUPFAM" id="SSF53822">
    <property type="entry name" value="Periplasmic binding protein-like I"/>
    <property type="match status" value="1"/>
</dbReference>
<dbReference type="InterPro" id="IPR000719">
    <property type="entry name" value="Prot_kinase_dom"/>
</dbReference>
<evidence type="ECO:0000256" key="4">
    <source>
        <dbReference type="ARBA" id="ARBA00022475"/>
    </source>
</evidence>
<dbReference type="PROSITE" id="PS50011">
    <property type="entry name" value="PROTEIN_KINASE_DOM"/>
    <property type="match status" value="1"/>
</dbReference>
<dbReference type="InterPro" id="IPR001828">
    <property type="entry name" value="ANF_lig-bd_rcpt"/>
</dbReference>
<dbReference type="FunFam" id="3.30.70.1230:FF:000004">
    <property type="entry name" value="Guanylate cyclase"/>
    <property type="match status" value="1"/>
</dbReference>
<keyword evidence="12" id="KW-0325">Glycoprotein</keyword>
<evidence type="ECO:0000259" key="21">
    <source>
        <dbReference type="PROSITE" id="PS50125"/>
    </source>
</evidence>
<feature type="transmembrane region" description="Helical" evidence="19">
    <location>
        <begin position="273"/>
        <end position="296"/>
    </location>
</feature>
<evidence type="ECO:0000256" key="16">
    <source>
        <dbReference type="RuleBase" id="RU003431"/>
    </source>
</evidence>
<dbReference type="GO" id="GO:0005886">
    <property type="term" value="C:plasma membrane"/>
    <property type="evidence" value="ECO:0007669"/>
    <property type="project" value="UniProtKB-SubCell"/>
</dbReference>
<keyword evidence="5 19" id="KW-0812">Transmembrane</keyword>
<keyword evidence="9" id="KW-0342">GTP-binding</keyword>
<dbReference type="InterPro" id="IPR001170">
    <property type="entry name" value="ANPR/GUC"/>
</dbReference>
<name>A0A9X6NPM3_HYPEX</name>
<evidence type="ECO:0000256" key="3">
    <source>
        <dbReference type="ARBA" id="ARBA00012202"/>
    </source>
</evidence>
<dbReference type="PROSITE" id="PS50125">
    <property type="entry name" value="GUANYLATE_CYCLASE_2"/>
    <property type="match status" value="1"/>
</dbReference>
<dbReference type="GO" id="GO:0004016">
    <property type="term" value="F:adenylate cyclase activity"/>
    <property type="evidence" value="ECO:0007669"/>
    <property type="project" value="TreeGrafter"/>
</dbReference>
<reference evidence="23" key="1">
    <citation type="submission" date="2017-01" db="EMBL/GenBank/DDBJ databases">
        <title>Comparative genomics of anhydrobiosis in the tardigrade Hypsibius dujardini.</title>
        <authorList>
            <person name="Yoshida Y."/>
            <person name="Koutsovoulos G."/>
            <person name="Laetsch D."/>
            <person name="Stevens L."/>
            <person name="Kumar S."/>
            <person name="Horikawa D."/>
            <person name="Ishino K."/>
            <person name="Komine S."/>
            <person name="Tomita M."/>
            <person name="Blaxter M."/>
            <person name="Arakawa K."/>
        </authorList>
    </citation>
    <scope>NUCLEOTIDE SEQUENCE [LARGE SCALE GENOMIC DNA]</scope>
    <source>
        <strain evidence="23">Z151</strain>
    </source>
</reference>
<keyword evidence="4" id="KW-1003">Cell membrane</keyword>
<dbReference type="PANTHER" id="PTHR11920">
    <property type="entry name" value="GUANYLYL CYCLASE"/>
    <property type="match status" value="1"/>
</dbReference>
<dbReference type="Gene3D" id="3.30.70.1230">
    <property type="entry name" value="Nucleotide cyclase"/>
    <property type="match status" value="1"/>
</dbReference>
<feature type="domain" description="Protein kinase" evidence="20">
    <location>
        <begin position="346"/>
        <end position="650"/>
    </location>
</feature>
<dbReference type="SUPFAM" id="SSF56112">
    <property type="entry name" value="Protein kinase-like (PK-like)"/>
    <property type="match status" value="1"/>
</dbReference>
<dbReference type="GO" id="GO:0001653">
    <property type="term" value="F:peptide receptor activity"/>
    <property type="evidence" value="ECO:0007669"/>
    <property type="project" value="TreeGrafter"/>
</dbReference>
<gene>
    <name evidence="22" type="ORF">BV898_17968</name>
</gene>
<dbReference type="GO" id="GO:0005524">
    <property type="term" value="F:ATP binding"/>
    <property type="evidence" value="ECO:0007669"/>
    <property type="project" value="InterPro"/>
</dbReference>
<feature type="domain" description="Guanylate cyclase" evidence="21">
    <location>
        <begin position="727"/>
        <end position="857"/>
    </location>
</feature>
<keyword evidence="6" id="KW-0732">Signal</keyword>
<dbReference type="OrthoDB" id="1890790at2759"/>
<keyword evidence="11 22" id="KW-0675">Receptor</keyword>
<dbReference type="EMBL" id="MTYJ01000328">
    <property type="protein sequence ID" value="OWA53544.1"/>
    <property type="molecule type" value="Genomic_DNA"/>
</dbReference>
<keyword evidence="14 16" id="KW-0141">cGMP biosynthesis</keyword>
<proteinExistence type="inferred from homology"/>
<evidence type="ECO:0000313" key="23">
    <source>
        <dbReference type="Proteomes" id="UP000192578"/>
    </source>
</evidence>
<dbReference type="GO" id="GO:0035556">
    <property type="term" value="P:intracellular signal transduction"/>
    <property type="evidence" value="ECO:0007669"/>
    <property type="project" value="InterPro"/>
</dbReference>
<dbReference type="Pfam" id="PF00211">
    <property type="entry name" value="Guanylate_cyc"/>
    <property type="match status" value="1"/>
</dbReference>
<dbReference type="InterPro" id="IPR001054">
    <property type="entry name" value="A/G_cyclase"/>
</dbReference>
<dbReference type="InterPro" id="IPR028082">
    <property type="entry name" value="Peripla_BP_I"/>
</dbReference>
<feature type="region of interest" description="Disordered" evidence="18">
    <location>
        <begin position="543"/>
        <end position="562"/>
    </location>
</feature>
<evidence type="ECO:0000256" key="9">
    <source>
        <dbReference type="ARBA" id="ARBA00023134"/>
    </source>
</evidence>
<keyword evidence="17" id="KW-0175">Coiled coil</keyword>
<dbReference type="GO" id="GO:0007168">
    <property type="term" value="P:receptor guanylyl cyclase signaling pathway"/>
    <property type="evidence" value="ECO:0007669"/>
    <property type="project" value="TreeGrafter"/>
</dbReference>
<dbReference type="EC" id="4.6.1.2" evidence="3 16"/>
<dbReference type="Gene3D" id="3.40.50.2300">
    <property type="match status" value="2"/>
</dbReference>
<dbReference type="GO" id="GO:0004383">
    <property type="term" value="F:guanylate cyclase activity"/>
    <property type="evidence" value="ECO:0007669"/>
    <property type="project" value="UniProtKB-EC"/>
</dbReference>